<accession>A0A5N7DJP9</accession>
<evidence type="ECO:0000313" key="3">
    <source>
        <dbReference type="Proteomes" id="UP000325579"/>
    </source>
</evidence>
<feature type="region of interest" description="Disordered" evidence="1">
    <location>
        <begin position="17"/>
        <end position="58"/>
    </location>
</feature>
<protein>
    <submittedName>
        <fullName evidence="2">Uncharacterized protein</fullName>
    </submittedName>
</protein>
<dbReference type="AlphaFoldDB" id="A0A5N6I043"/>
<evidence type="ECO:0000313" key="2">
    <source>
        <dbReference type="EMBL" id="KAE8406666.1"/>
    </source>
</evidence>
<accession>A0A5N6I043</accession>
<name>A0A5N6I043_9EURO</name>
<keyword evidence="3" id="KW-1185">Reference proteome</keyword>
<organism evidence="2 3">
    <name type="scientific">Aspergillus pseudonomiae</name>
    <dbReference type="NCBI Taxonomy" id="1506151"/>
    <lineage>
        <taxon>Eukaryota</taxon>
        <taxon>Fungi</taxon>
        <taxon>Dikarya</taxon>
        <taxon>Ascomycota</taxon>
        <taxon>Pezizomycotina</taxon>
        <taxon>Eurotiomycetes</taxon>
        <taxon>Eurotiomycetidae</taxon>
        <taxon>Eurotiales</taxon>
        <taxon>Aspergillaceae</taxon>
        <taxon>Aspergillus</taxon>
        <taxon>Aspergillus subgen. Circumdati</taxon>
    </lineage>
</organism>
<dbReference type="GeneID" id="43666000"/>
<dbReference type="RefSeq" id="XP_031943985.1">
    <property type="nucleotide sequence ID" value="XM_032081309.1"/>
</dbReference>
<dbReference type="Proteomes" id="UP000325579">
    <property type="component" value="Unassembled WGS sequence"/>
</dbReference>
<gene>
    <name evidence="2" type="ORF">BDV37DRAFT_242371</name>
</gene>
<sequence length="58" mass="6222">MHVIISVLAHRVNVPIPSEPALKSNNPLQPGDRAGNQRQEEGEPGIGQVCDSTLRVVP</sequence>
<evidence type="ECO:0000256" key="1">
    <source>
        <dbReference type="SAM" id="MobiDB-lite"/>
    </source>
</evidence>
<proteinExistence type="predicted"/>
<dbReference type="EMBL" id="ML736752">
    <property type="protein sequence ID" value="KAE8406666.1"/>
    <property type="molecule type" value="Genomic_DNA"/>
</dbReference>
<reference evidence="2 3" key="1">
    <citation type="submission" date="2019-04" db="EMBL/GenBank/DDBJ databases">
        <authorList>
            <consortium name="DOE Joint Genome Institute"/>
            <person name="Mondo S."/>
            <person name="Kjaerbolling I."/>
            <person name="Vesth T."/>
            <person name="Frisvad J.C."/>
            <person name="Nybo J.L."/>
            <person name="Theobald S."/>
            <person name="Kildgaard S."/>
            <person name="Isbrandt T."/>
            <person name="Kuo A."/>
            <person name="Sato A."/>
            <person name="Lyhne E.K."/>
            <person name="Kogle M.E."/>
            <person name="Wiebenga A."/>
            <person name="Kun R.S."/>
            <person name="Lubbers R.J."/>
            <person name="Makela M.R."/>
            <person name="Barry K."/>
            <person name="Chovatia M."/>
            <person name="Clum A."/>
            <person name="Daum C."/>
            <person name="Haridas S."/>
            <person name="He G."/>
            <person name="LaButti K."/>
            <person name="Lipzen A."/>
            <person name="Riley R."/>
            <person name="Salamov A."/>
            <person name="Simmons B.A."/>
            <person name="Magnuson J.K."/>
            <person name="Henrissat B."/>
            <person name="Mortensen U.H."/>
            <person name="Larsen T.O."/>
            <person name="Devries R.P."/>
            <person name="Grigoriev I.V."/>
            <person name="Machida M."/>
            <person name="Baker S.E."/>
            <person name="Andersen M.R."/>
            <person name="Cantor M.N."/>
            <person name="Hua S.X."/>
        </authorList>
    </citation>
    <scope>NUCLEOTIDE SEQUENCE [LARGE SCALE GENOMIC DNA]</scope>
    <source>
        <strain evidence="2 3">CBS 119388</strain>
    </source>
</reference>